<dbReference type="InterPro" id="IPR001849">
    <property type="entry name" value="PH_domain"/>
</dbReference>
<feature type="domain" description="PH" evidence="2">
    <location>
        <begin position="6"/>
        <end position="114"/>
    </location>
</feature>
<dbReference type="SUPFAM" id="SSF50729">
    <property type="entry name" value="PH domain-like"/>
    <property type="match status" value="1"/>
</dbReference>
<dbReference type="PANTHER" id="PTHR37283:SF1">
    <property type="entry name" value="PH DOMAIN-CONTAINING PROTEIN YHR131C"/>
    <property type="match status" value="1"/>
</dbReference>
<dbReference type="FunFam" id="2.30.29.30:FF:000024">
    <property type="entry name" value="Spectrin beta chain"/>
    <property type="match status" value="1"/>
</dbReference>
<feature type="compositionally biased region" description="Polar residues" evidence="1">
    <location>
        <begin position="157"/>
        <end position="168"/>
    </location>
</feature>
<dbReference type="PANTHER" id="PTHR37283">
    <property type="entry name" value="PH DOMAIN-CONTAINING PROTEIN YHR131C"/>
    <property type="match status" value="1"/>
</dbReference>
<feature type="compositionally biased region" description="Low complexity" evidence="1">
    <location>
        <begin position="147"/>
        <end position="156"/>
    </location>
</feature>
<dbReference type="Gene3D" id="2.30.29.30">
    <property type="entry name" value="Pleckstrin-homology domain (PH domain)/Phosphotyrosine-binding domain (PTB)"/>
    <property type="match status" value="1"/>
</dbReference>
<dbReference type="SMART" id="SM00233">
    <property type="entry name" value="PH"/>
    <property type="match status" value="1"/>
</dbReference>
<evidence type="ECO:0000313" key="4">
    <source>
        <dbReference type="Proteomes" id="UP001314205"/>
    </source>
</evidence>
<feature type="region of interest" description="Disordered" evidence="1">
    <location>
        <begin position="142"/>
        <end position="227"/>
    </location>
</feature>
<keyword evidence="4" id="KW-1185">Reference proteome</keyword>
<organism evidence="3 4">
    <name type="scientific">Parnassius mnemosyne</name>
    <name type="common">clouded apollo</name>
    <dbReference type="NCBI Taxonomy" id="213953"/>
    <lineage>
        <taxon>Eukaryota</taxon>
        <taxon>Metazoa</taxon>
        <taxon>Ecdysozoa</taxon>
        <taxon>Arthropoda</taxon>
        <taxon>Hexapoda</taxon>
        <taxon>Insecta</taxon>
        <taxon>Pterygota</taxon>
        <taxon>Neoptera</taxon>
        <taxon>Endopterygota</taxon>
        <taxon>Lepidoptera</taxon>
        <taxon>Glossata</taxon>
        <taxon>Ditrysia</taxon>
        <taxon>Papilionoidea</taxon>
        <taxon>Papilionidae</taxon>
        <taxon>Parnassiinae</taxon>
        <taxon>Parnassini</taxon>
        <taxon>Parnassius</taxon>
        <taxon>Driopa</taxon>
    </lineage>
</organism>
<dbReference type="InterPro" id="IPR041681">
    <property type="entry name" value="PH_9"/>
</dbReference>
<dbReference type="InterPro" id="IPR001605">
    <property type="entry name" value="PH_dom-spectrin-type"/>
</dbReference>
<dbReference type="PROSITE" id="PS50003">
    <property type="entry name" value="PH_DOMAIN"/>
    <property type="match status" value="1"/>
</dbReference>
<protein>
    <recommendedName>
        <fullName evidence="2">PH domain-containing protein</fullName>
    </recommendedName>
</protein>
<dbReference type="EMBL" id="CAVLGL010000094">
    <property type="protein sequence ID" value="CAK1597530.1"/>
    <property type="molecule type" value="Genomic_DNA"/>
</dbReference>
<dbReference type="GO" id="GO:0005543">
    <property type="term" value="F:phospholipid binding"/>
    <property type="evidence" value="ECO:0007669"/>
    <property type="project" value="InterPro"/>
</dbReference>
<evidence type="ECO:0000313" key="3">
    <source>
        <dbReference type="EMBL" id="CAK1597530.1"/>
    </source>
</evidence>
<dbReference type="AlphaFoldDB" id="A0AAV1LQ07"/>
<evidence type="ECO:0000256" key="1">
    <source>
        <dbReference type="SAM" id="MobiDB-lite"/>
    </source>
</evidence>
<sequence>MDPLPPVEIEGYLKRKQEAGCGGKRATVRSWRTYYAVLCGQLLCFFRDQQDFGSSKAAAPPVAILNARCTVADDYTKRAHVFRLACGDGAEFLFACGSARLLHDWVAKLAFHAQLPPELQLTPYADAEAGAAACSTDELRRRLHQNASSSSSAASSPETQRASRSQAEILQEHRDSQRASATPDRNIESSVLPSLPPHQPPQEEQADVLPRNATERSGSPWGRTRFSNGRDLYAEFIRSQREGSSDCGYNIKRSC</sequence>
<dbReference type="CDD" id="cd10571">
    <property type="entry name" value="PH_beta_spectrin"/>
    <property type="match status" value="1"/>
</dbReference>
<comment type="caution">
    <text evidence="3">The sequence shown here is derived from an EMBL/GenBank/DDBJ whole genome shotgun (WGS) entry which is preliminary data.</text>
</comment>
<reference evidence="3 4" key="1">
    <citation type="submission" date="2023-11" db="EMBL/GenBank/DDBJ databases">
        <authorList>
            <person name="Hedman E."/>
            <person name="Englund M."/>
            <person name="Stromberg M."/>
            <person name="Nyberg Akerstrom W."/>
            <person name="Nylinder S."/>
            <person name="Jareborg N."/>
            <person name="Kallberg Y."/>
            <person name="Kronander E."/>
        </authorList>
    </citation>
    <scope>NUCLEOTIDE SEQUENCE [LARGE SCALE GENOMIC DNA]</scope>
</reference>
<dbReference type="PRINTS" id="PR00683">
    <property type="entry name" value="SPECTRINPH"/>
</dbReference>
<gene>
    <name evidence="3" type="ORF">PARMNEM_LOCUS16726</name>
</gene>
<dbReference type="Proteomes" id="UP001314205">
    <property type="component" value="Unassembled WGS sequence"/>
</dbReference>
<dbReference type="InterPro" id="IPR011993">
    <property type="entry name" value="PH-like_dom_sf"/>
</dbReference>
<accession>A0AAV1LQ07</accession>
<proteinExistence type="predicted"/>
<evidence type="ECO:0000259" key="2">
    <source>
        <dbReference type="PROSITE" id="PS50003"/>
    </source>
</evidence>
<name>A0AAV1LQ07_9NEOP</name>
<dbReference type="Pfam" id="PF15410">
    <property type="entry name" value="PH_9"/>
    <property type="match status" value="1"/>
</dbReference>